<comment type="caution">
    <text evidence="2">The sequence shown here is derived from an EMBL/GenBank/DDBJ whole genome shotgun (WGS) entry which is preliminary data.</text>
</comment>
<proteinExistence type="predicted"/>
<keyword evidence="3" id="KW-1185">Reference proteome</keyword>
<reference evidence="2 3" key="1">
    <citation type="submission" date="2024-10" db="EMBL/GenBank/DDBJ databases">
        <title>Updated reference genomes for cyclostephanoid diatoms.</title>
        <authorList>
            <person name="Roberts W.R."/>
            <person name="Alverson A.J."/>
        </authorList>
    </citation>
    <scope>NUCLEOTIDE SEQUENCE [LARGE SCALE GENOMIC DNA]</scope>
    <source>
        <strain evidence="2 3">AJA232-27</strain>
    </source>
</reference>
<dbReference type="Proteomes" id="UP001530293">
    <property type="component" value="Unassembled WGS sequence"/>
</dbReference>
<evidence type="ECO:0000313" key="3">
    <source>
        <dbReference type="Proteomes" id="UP001530293"/>
    </source>
</evidence>
<dbReference type="EMBL" id="JALLBG020000228">
    <property type="protein sequence ID" value="KAL3758550.1"/>
    <property type="molecule type" value="Genomic_DNA"/>
</dbReference>
<protein>
    <submittedName>
        <fullName evidence="2">Uncharacterized protein</fullName>
    </submittedName>
</protein>
<name>A0ABD3MDD0_9STRA</name>
<organism evidence="2 3">
    <name type="scientific">Discostella pseudostelligera</name>
    <dbReference type="NCBI Taxonomy" id="259834"/>
    <lineage>
        <taxon>Eukaryota</taxon>
        <taxon>Sar</taxon>
        <taxon>Stramenopiles</taxon>
        <taxon>Ochrophyta</taxon>
        <taxon>Bacillariophyta</taxon>
        <taxon>Coscinodiscophyceae</taxon>
        <taxon>Thalassiosirophycidae</taxon>
        <taxon>Stephanodiscales</taxon>
        <taxon>Stephanodiscaceae</taxon>
        <taxon>Discostella</taxon>
    </lineage>
</organism>
<feature type="region of interest" description="Disordered" evidence="1">
    <location>
        <begin position="201"/>
        <end position="220"/>
    </location>
</feature>
<gene>
    <name evidence="2" type="ORF">ACHAWU_008304</name>
</gene>
<accession>A0ABD3MDD0</accession>
<feature type="region of interest" description="Disordered" evidence="1">
    <location>
        <begin position="121"/>
        <end position="155"/>
    </location>
</feature>
<dbReference type="AlphaFoldDB" id="A0ABD3MDD0"/>
<evidence type="ECO:0000256" key="1">
    <source>
        <dbReference type="SAM" id="MobiDB-lite"/>
    </source>
</evidence>
<evidence type="ECO:0000313" key="2">
    <source>
        <dbReference type="EMBL" id="KAL3758550.1"/>
    </source>
</evidence>
<sequence length="220" mass="24797">MEGHFGVYKQYAMEIKSKNRCLGQLQIHHASMDRLSRHDESFISAEEARARRNDTSRKVDPILAIRSIFAPRRANSNDDLSKMVLPGRRSSSFIPEHKSNADGCSDSDSIIGITKSNKISSTTVVHDEESDMEKPQVQQDDTPVRRPRESKGKRRLSLVSVDHDCDMPRRSSKDCGSSLICEFPATYDTLICDWGPRQLDADDSSVGSLSSEEWFFGQDE</sequence>